<reference evidence="3 4" key="1">
    <citation type="submission" date="2019-01" db="EMBL/GenBank/DDBJ databases">
        <authorList>
            <person name="Chen W.-M."/>
        </authorList>
    </citation>
    <scope>NUCLEOTIDE SEQUENCE [LARGE SCALE GENOMIC DNA]</scope>
    <source>
        <strain evidence="3 4">ICH-3</strain>
    </source>
</reference>
<name>A0A437JRV0_9BURK</name>
<evidence type="ECO:0000259" key="2">
    <source>
        <dbReference type="Pfam" id="PF13649"/>
    </source>
</evidence>
<organism evidence="3 4">
    <name type="scientific">Rubrivivax albus</name>
    <dbReference type="NCBI Taxonomy" id="2499835"/>
    <lineage>
        <taxon>Bacteria</taxon>
        <taxon>Pseudomonadati</taxon>
        <taxon>Pseudomonadota</taxon>
        <taxon>Betaproteobacteria</taxon>
        <taxon>Burkholderiales</taxon>
        <taxon>Sphaerotilaceae</taxon>
        <taxon>Rubrivivax</taxon>
    </lineage>
</organism>
<evidence type="ECO:0000313" key="3">
    <source>
        <dbReference type="EMBL" id="RVT49637.1"/>
    </source>
</evidence>
<dbReference type="EMBL" id="SACT01000007">
    <property type="protein sequence ID" value="RVT49637.1"/>
    <property type="molecule type" value="Genomic_DNA"/>
</dbReference>
<dbReference type="InterPro" id="IPR029063">
    <property type="entry name" value="SAM-dependent_MTases_sf"/>
</dbReference>
<dbReference type="Pfam" id="PF13649">
    <property type="entry name" value="Methyltransf_25"/>
    <property type="match status" value="1"/>
</dbReference>
<accession>A0A437JRV0</accession>
<evidence type="ECO:0000256" key="1">
    <source>
        <dbReference type="ARBA" id="ARBA00022679"/>
    </source>
</evidence>
<dbReference type="GO" id="GO:0032259">
    <property type="term" value="P:methylation"/>
    <property type="evidence" value="ECO:0007669"/>
    <property type="project" value="UniProtKB-KW"/>
</dbReference>
<dbReference type="GO" id="GO:0008168">
    <property type="term" value="F:methyltransferase activity"/>
    <property type="evidence" value="ECO:0007669"/>
    <property type="project" value="UniProtKB-KW"/>
</dbReference>
<comment type="caution">
    <text evidence="3">The sequence shown here is derived from an EMBL/GenBank/DDBJ whole genome shotgun (WGS) entry which is preliminary data.</text>
</comment>
<dbReference type="SUPFAM" id="SSF53335">
    <property type="entry name" value="S-adenosyl-L-methionine-dependent methyltransferases"/>
    <property type="match status" value="1"/>
</dbReference>
<keyword evidence="3" id="KW-0489">Methyltransferase</keyword>
<dbReference type="OrthoDB" id="1853779at2"/>
<evidence type="ECO:0000313" key="4">
    <source>
        <dbReference type="Proteomes" id="UP000288178"/>
    </source>
</evidence>
<feature type="domain" description="Methyltransferase" evidence="2">
    <location>
        <begin position="18"/>
        <end position="110"/>
    </location>
</feature>
<dbReference type="Proteomes" id="UP000288178">
    <property type="component" value="Unassembled WGS sequence"/>
</dbReference>
<gene>
    <name evidence="3" type="ORF">ENE75_18490</name>
</gene>
<keyword evidence="4" id="KW-1185">Reference proteome</keyword>
<dbReference type="CDD" id="cd02440">
    <property type="entry name" value="AdoMet_MTases"/>
    <property type="match status" value="1"/>
</dbReference>
<dbReference type="Gene3D" id="3.40.50.150">
    <property type="entry name" value="Vaccinia Virus protein VP39"/>
    <property type="match status" value="1"/>
</dbReference>
<dbReference type="PANTHER" id="PTHR43861">
    <property type="entry name" value="TRANS-ACONITATE 2-METHYLTRANSFERASE-RELATED"/>
    <property type="match status" value="1"/>
</dbReference>
<protein>
    <submittedName>
        <fullName evidence="3">Class I SAM-dependent methyltransferase</fullName>
    </submittedName>
</protein>
<sequence length="181" mass="19871">MLNPFEQMALPHLCGSMLDYGCGMGNLSLAAARQGCRVRALDASAAAINQLRRIARAESLPINATQADLRTHVIRGKFDAVVCIGLLMFFDCPTAFAQLGQLKAALRPGGVAVVNVLIEGTSYMDMFDPSEHCLFAHDQLVDHFAGWPIESEVYQDFSAESGTNKRFATIIARRRRLEEPN</sequence>
<proteinExistence type="predicted"/>
<dbReference type="PANTHER" id="PTHR43861:SF3">
    <property type="entry name" value="PUTATIVE (AFU_ORTHOLOGUE AFUA_2G14390)-RELATED"/>
    <property type="match status" value="1"/>
</dbReference>
<dbReference type="InterPro" id="IPR041698">
    <property type="entry name" value="Methyltransf_25"/>
</dbReference>
<dbReference type="AlphaFoldDB" id="A0A437JRV0"/>
<keyword evidence="1 3" id="KW-0808">Transferase</keyword>